<keyword evidence="10" id="KW-0564">Palmitate</keyword>
<reference evidence="15 16" key="1">
    <citation type="submission" date="2019-09" db="EMBL/GenBank/DDBJ databases">
        <title>Bird 10,000 Genomes (B10K) Project - Family phase.</title>
        <authorList>
            <person name="Zhang G."/>
        </authorList>
    </citation>
    <scope>NUCLEOTIDE SEQUENCE [LARGE SCALE GENOMIC DNA]</scope>
    <source>
        <strain evidence="15">B10K-DU-001-46</strain>
        <tissue evidence="15">Muscle</tissue>
    </source>
</reference>
<keyword evidence="16" id="KW-1185">Reference proteome</keyword>
<dbReference type="PANTHER" id="PTHR10424:SF81">
    <property type="entry name" value="ERVV2 PROTEIN"/>
    <property type="match status" value="1"/>
</dbReference>
<protein>
    <submittedName>
        <fullName evidence="15">ENV1 protein</fullName>
    </submittedName>
</protein>
<proteinExistence type="predicted"/>
<keyword evidence="7" id="KW-1043">Host membrane</keyword>
<dbReference type="AlphaFoldDB" id="A0A7L0MVI0"/>
<keyword evidence="9 14" id="KW-0472">Membrane</keyword>
<dbReference type="Pfam" id="PF00429">
    <property type="entry name" value="TLV_coat"/>
    <property type="match status" value="1"/>
</dbReference>
<evidence type="ECO:0000256" key="12">
    <source>
        <dbReference type="ARBA" id="ARBA00023180"/>
    </source>
</evidence>
<evidence type="ECO:0000256" key="11">
    <source>
        <dbReference type="ARBA" id="ARBA00023157"/>
    </source>
</evidence>
<gene>
    <name evidence="15" type="primary">Env1_1</name>
    <name evidence="15" type="ORF">AMAGUI_R15843</name>
</gene>
<evidence type="ECO:0000256" key="14">
    <source>
        <dbReference type="SAM" id="Phobius"/>
    </source>
</evidence>
<feature type="non-terminal residue" evidence="15">
    <location>
        <position position="1"/>
    </location>
</feature>
<comment type="subcellular location">
    <subcellularLocation>
        <location evidence="1">Host cell membrane</location>
        <topology evidence="1">Single-pass type I membrane protein</topology>
    </subcellularLocation>
    <subcellularLocation>
        <location evidence="2">Host endomembrane system</location>
        <topology evidence="2">Peripheral membrane protein</topology>
    </subcellularLocation>
    <subcellularLocation>
        <location evidence="3">Virion membrane</location>
        <topology evidence="3">Single-pass type I membrane protein</topology>
    </subcellularLocation>
</comment>
<keyword evidence="11" id="KW-1015">Disulfide bond</keyword>
<evidence type="ECO:0000256" key="1">
    <source>
        <dbReference type="ARBA" id="ARBA00004402"/>
    </source>
</evidence>
<organism evidence="15 16">
    <name type="scientific">Amazona guildingii</name>
    <dbReference type="NCBI Taxonomy" id="175529"/>
    <lineage>
        <taxon>Eukaryota</taxon>
        <taxon>Metazoa</taxon>
        <taxon>Chordata</taxon>
        <taxon>Craniata</taxon>
        <taxon>Vertebrata</taxon>
        <taxon>Euteleostomi</taxon>
        <taxon>Archelosauria</taxon>
        <taxon>Archosauria</taxon>
        <taxon>Dinosauria</taxon>
        <taxon>Saurischia</taxon>
        <taxon>Theropoda</taxon>
        <taxon>Coelurosauria</taxon>
        <taxon>Aves</taxon>
        <taxon>Neognathae</taxon>
        <taxon>Neoaves</taxon>
        <taxon>Telluraves</taxon>
        <taxon>Australaves</taxon>
        <taxon>Psittaciformes</taxon>
        <taxon>Psittacidae</taxon>
        <taxon>Amazona</taxon>
    </lineage>
</organism>
<evidence type="ECO:0000256" key="5">
    <source>
        <dbReference type="ARBA" id="ARBA00022581"/>
    </source>
</evidence>
<feature type="non-terminal residue" evidence="15">
    <location>
        <position position="105"/>
    </location>
</feature>
<sequence>TTKLREGILQRKREREIQQRWFETWFNQSPWITTLVSTIVGLLTILLLILTFGSCILNKIINLVKDRIETVQLMLLRQQYASLTEQDEEQLDTEIENMAILSAAR</sequence>
<evidence type="ECO:0000256" key="4">
    <source>
        <dbReference type="ARBA" id="ARBA00022511"/>
    </source>
</evidence>
<evidence type="ECO:0000313" key="15">
    <source>
        <dbReference type="EMBL" id="NXK84979.1"/>
    </source>
</evidence>
<keyword evidence="4" id="KW-1032">Host cell membrane</keyword>
<keyword evidence="12" id="KW-0325">Glycoprotein</keyword>
<evidence type="ECO:0000256" key="7">
    <source>
        <dbReference type="ARBA" id="ARBA00022870"/>
    </source>
</evidence>
<keyword evidence="13" id="KW-0449">Lipoprotein</keyword>
<dbReference type="PANTHER" id="PTHR10424">
    <property type="entry name" value="VIRAL ENVELOPE PROTEIN"/>
    <property type="match status" value="1"/>
</dbReference>
<evidence type="ECO:0000256" key="8">
    <source>
        <dbReference type="ARBA" id="ARBA00022989"/>
    </source>
</evidence>
<keyword evidence="6 14" id="KW-0812">Transmembrane</keyword>
<evidence type="ECO:0000256" key="13">
    <source>
        <dbReference type="ARBA" id="ARBA00023288"/>
    </source>
</evidence>
<evidence type="ECO:0000256" key="2">
    <source>
        <dbReference type="ARBA" id="ARBA00004531"/>
    </source>
</evidence>
<name>A0A7L0MVI0_9PSIT</name>
<comment type="caution">
    <text evidence="15">The sequence shown here is derived from an EMBL/GenBank/DDBJ whole genome shotgun (WGS) entry which is preliminary data.</text>
</comment>
<dbReference type="Proteomes" id="UP000531168">
    <property type="component" value="Unassembled WGS sequence"/>
</dbReference>
<dbReference type="InterPro" id="IPR018154">
    <property type="entry name" value="TLV/ENV_coat_polyprotein"/>
</dbReference>
<evidence type="ECO:0000256" key="9">
    <source>
        <dbReference type="ARBA" id="ARBA00023136"/>
    </source>
</evidence>
<evidence type="ECO:0000313" key="16">
    <source>
        <dbReference type="Proteomes" id="UP000531168"/>
    </source>
</evidence>
<evidence type="ECO:0000256" key="10">
    <source>
        <dbReference type="ARBA" id="ARBA00023139"/>
    </source>
</evidence>
<evidence type="ECO:0000256" key="3">
    <source>
        <dbReference type="ARBA" id="ARBA00004563"/>
    </source>
</evidence>
<accession>A0A7L0MVI0</accession>
<feature type="transmembrane region" description="Helical" evidence="14">
    <location>
        <begin position="31"/>
        <end position="57"/>
    </location>
</feature>
<keyword evidence="8 14" id="KW-1133">Transmembrane helix</keyword>
<keyword evidence="5" id="KW-0945">Host-virus interaction</keyword>
<dbReference type="EMBL" id="VXAR01015010">
    <property type="protein sequence ID" value="NXK84979.1"/>
    <property type="molecule type" value="Genomic_DNA"/>
</dbReference>
<evidence type="ECO:0000256" key="6">
    <source>
        <dbReference type="ARBA" id="ARBA00022692"/>
    </source>
</evidence>